<dbReference type="InterPro" id="IPR027417">
    <property type="entry name" value="P-loop_NTPase"/>
</dbReference>
<dbReference type="Pfam" id="PF20720">
    <property type="entry name" value="nSTAND3"/>
    <property type="match status" value="1"/>
</dbReference>
<reference evidence="4" key="1">
    <citation type="submission" date="2022-08" db="UniProtKB">
        <authorList>
            <consortium name="EnsemblMetazoa"/>
        </authorList>
    </citation>
    <scope>IDENTIFICATION</scope>
    <source>
        <strain evidence="4">05x7-T-G4-1.051#20</strain>
    </source>
</reference>
<keyword evidence="5" id="KW-1185">Reference proteome</keyword>
<dbReference type="SUPFAM" id="SSF52540">
    <property type="entry name" value="P-loop containing nucleoside triphosphate hydrolases"/>
    <property type="match status" value="1"/>
</dbReference>
<dbReference type="EnsemblMetazoa" id="G13476.6">
    <property type="protein sequence ID" value="G13476.6:cds"/>
    <property type="gene ID" value="G13476"/>
</dbReference>
<sequence length="330" mass="37656">MGPCADQLKDLLCFYVPPSKFPEVIKKSRLPGFMSVNHRKLILPKSGAYKGDYGDMDITLLYTLLRNICGIKEHRAGWGEKHQASDRSVSANIERIRLARNQCGHSTGGLLSNADFNQIWSSVRASVMDLDLELGNGNKYEKEVDFIRHDTMDPVRDQHYRDQLMKQTIENQATIEEVNRLKRQTEESKQQVQQKIQKLESSLQFINEQTTSLQTDIQDAQFRISTVENSNIPLHIKKQHTKLLDTWRKEDLPFYEVHSFLDILEKVQSKQIVTIIGGPGSGKTAMVRHIALLLQTEFEIVPISSPRDIIQYGQEGCQQPLGLRGGSIQR</sequence>
<protein>
    <recommendedName>
        <fullName evidence="6">DZIP3-like HEPN domain-containing protein</fullName>
    </recommendedName>
</protein>
<dbReference type="InterPro" id="IPR049050">
    <property type="entry name" value="nSTAND3"/>
</dbReference>
<feature type="domain" description="Novel STAND NTPase 3" evidence="3">
    <location>
        <begin position="254"/>
        <end position="315"/>
    </location>
</feature>
<proteinExistence type="predicted"/>
<name>A0A8W8IDP7_MAGGI</name>
<evidence type="ECO:0000256" key="1">
    <source>
        <dbReference type="SAM" id="Coils"/>
    </source>
</evidence>
<feature type="coiled-coil region" evidence="1">
    <location>
        <begin position="164"/>
        <end position="209"/>
    </location>
</feature>
<dbReference type="Pfam" id="PF18738">
    <property type="entry name" value="HEPN_DZIP3"/>
    <property type="match status" value="1"/>
</dbReference>
<dbReference type="Proteomes" id="UP000005408">
    <property type="component" value="Unassembled WGS sequence"/>
</dbReference>
<dbReference type="InterPro" id="IPR041249">
    <property type="entry name" value="HEPN_DZIP3"/>
</dbReference>
<evidence type="ECO:0008006" key="6">
    <source>
        <dbReference type="Google" id="ProtNLM"/>
    </source>
</evidence>
<evidence type="ECO:0000259" key="2">
    <source>
        <dbReference type="Pfam" id="PF18738"/>
    </source>
</evidence>
<evidence type="ECO:0000313" key="4">
    <source>
        <dbReference type="EnsemblMetazoa" id="G13476.6:cds"/>
    </source>
</evidence>
<evidence type="ECO:0000259" key="3">
    <source>
        <dbReference type="Pfam" id="PF20720"/>
    </source>
</evidence>
<dbReference type="AlphaFoldDB" id="A0A8W8IDP7"/>
<organism evidence="4 5">
    <name type="scientific">Magallana gigas</name>
    <name type="common">Pacific oyster</name>
    <name type="synonym">Crassostrea gigas</name>
    <dbReference type="NCBI Taxonomy" id="29159"/>
    <lineage>
        <taxon>Eukaryota</taxon>
        <taxon>Metazoa</taxon>
        <taxon>Spiralia</taxon>
        <taxon>Lophotrochozoa</taxon>
        <taxon>Mollusca</taxon>
        <taxon>Bivalvia</taxon>
        <taxon>Autobranchia</taxon>
        <taxon>Pteriomorphia</taxon>
        <taxon>Ostreida</taxon>
        <taxon>Ostreoidea</taxon>
        <taxon>Ostreidae</taxon>
        <taxon>Magallana</taxon>
    </lineage>
</organism>
<dbReference type="Gene3D" id="3.40.50.300">
    <property type="entry name" value="P-loop containing nucleotide triphosphate hydrolases"/>
    <property type="match status" value="1"/>
</dbReference>
<feature type="domain" description="DZIP3-like HEPN" evidence="2">
    <location>
        <begin position="37"/>
        <end position="160"/>
    </location>
</feature>
<evidence type="ECO:0000313" key="5">
    <source>
        <dbReference type="Proteomes" id="UP000005408"/>
    </source>
</evidence>
<accession>A0A8W8IDP7</accession>
<keyword evidence="1" id="KW-0175">Coiled coil</keyword>